<keyword evidence="2" id="KW-0547">Nucleotide-binding</keyword>
<dbReference type="InterPro" id="IPR032823">
    <property type="entry name" value="BCA_ABC_TP_C"/>
</dbReference>
<gene>
    <name evidence="5" type="ORF">WPS_13590</name>
</gene>
<keyword evidence="1" id="KW-0813">Transport</keyword>
<name>A0AAN1XXC1_UNVUL</name>
<dbReference type="PANTHER" id="PTHR45772:SF3">
    <property type="entry name" value="ABC TRANSPORTER ATP-BINDING PROTEIN"/>
    <property type="match status" value="1"/>
</dbReference>
<dbReference type="SMART" id="SM00382">
    <property type="entry name" value="AAA"/>
    <property type="match status" value="1"/>
</dbReference>
<dbReference type="InterPro" id="IPR017871">
    <property type="entry name" value="ABC_transporter-like_CS"/>
</dbReference>
<dbReference type="PROSITE" id="PS00211">
    <property type="entry name" value="ABC_TRANSPORTER_1"/>
    <property type="match status" value="1"/>
</dbReference>
<dbReference type="SUPFAM" id="SSF52540">
    <property type="entry name" value="P-loop containing nucleoside triphosphate hydrolases"/>
    <property type="match status" value="1"/>
</dbReference>
<organism evidence="5 6">
    <name type="scientific">Vulcanimicrobium alpinum</name>
    <dbReference type="NCBI Taxonomy" id="3016050"/>
    <lineage>
        <taxon>Bacteria</taxon>
        <taxon>Bacillati</taxon>
        <taxon>Vulcanimicrobiota</taxon>
        <taxon>Vulcanimicrobiia</taxon>
        <taxon>Vulcanimicrobiales</taxon>
        <taxon>Vulcanimicrobiaceae</taxon>
        <taxon>Vulcanimicrobium</taxon>
    </lineage>
</organism>
<dbReference type="KEGG" id="vab:WPS_13590"/>
<dbReference type="GO" id="GO:0005886">
    <property type="term" value="C:plasma membrane"/>
    <property type="evidence" value="ECO:0007669"/>
    <property type="project" value="TreeGrafter"/>
</dbReference>
<keyword evidence="6" id="KW-1185">Reference proteome</keyword>
<dbReference type="FunFam" id="3.40.50.300:FF:000421">
    <property type="entry name" value="Branched-chain amino acid ABC transporter ATP-binding protein"/>
    <property type="match status" value="1"/>
</dbReference>
<sequence length="248" mass="27176">MSYVFKTDGLTRRFSGFTAVNNVSIEIPEGGVRTIIGPNGAGKTTFFNLLSGLLPPSEGRIFFRDRDITALHAYQRARLGIARSFQITNIFGHLTVGENVRLAAQAVHDGKANFFFPGSRMDQVNETTERVLHDVGLWDARDARAENLSHGDQRRLEIGLVIASDPPMLLLDEPLAGMSPTETHETVDLIQRISPGRTILLVEHDIDVVMSISTTITVLQTGQILATGTPAEIRGNEAVQRAYLGELV</sequence>
<evidence type="ECO:0000256" key="2">
    <source>
        <dbReference type="ARBA" id="ARBA00022741"/>
    </source>
</evidence>
<evidence type="ECO:0000313" key="6">
    <source>
        <dbReference type="Proteomes" id="UP001317532"/>
    </source>
</evidence>
<dbReference type="Proteomes" id="UP001317532">
    <property type="component" value="Chromosome"/>
</dbReference>
<evidence type="ECO:0000313" key="5">
    <source>
        <dbReference type="EMBL" id="BDE06083.1"/>
    </source>
</evidence>
<dbReference type="GO" id="GO:0005524">
    <property type="term" value="F:ATP binding"/>
    <property type="evidence" value="ECO:0007669"/>
    <property type="project" value="UniProtKB-KW"/>
</dbReference>
<dbReference type="Pfam" id="PF12399">
    <property type="entry name" value="BCA_ABC_TP_C"/>
    <property type="match status" value="1"/>
</dbReference>
<dbReference type="Pfam" id="PF00005">
    <property type="entry name" value="ABC_tran"/>
    <property type="match status" value="1"/>
</dbReference>
<dbReference type="CDD" id="cd03219">
    <property type="entry name" value="ABC_Mj1267_LivG_branched"/>
    <property type="match status" value="1"/>
</dbReference>
<feature type="domain" description="ABC transporter" evidence="4">
    <location>
        <begin position="5"/>
        <end position="246"/>
    </location>
</feature>
<dbReference type="GO" id="GO:0016887">
    <property type="term" value="F:ATP hydrolysis activity"/>
    <property type="evidence" value="ECO:0007669"/>
    <property type="project" value="InterPro"/>
</dbReference>
<dbReference type="InterPro" id="IPR003593">
    <property type="entry name" value="AAA+_ATPase"/>
</dbReference>
<evidence type="ECO:0000256" key="3">
    <source>
        <dbReference type="ARBA" id="ARBA00022840"/>
    </source>
</evidence>
<evidence type="ECO:0000259" key="4">
    <source>
        <dbReference type="PROSITE" id="PS50893"/>
    </source>
</evidence>
<dbReference type="EMBL" id="AP025523">
    <property type="protein sequence ID" value="BDE06083.1"/>
    <property type="molecule type" value="Genomic_DNA"/>
</dbReference>
<dbReference type="AlphaFoldDB" id="A0AAN1XXC1"/>
<dbReference type="InterPro" id="IPR003439">
    <property type="entry name" value="ABC_transporter-like_ATP-bd"/>
</dbReference>
<evidence type="ECO:0000256" key="1">
    <source>
        <dbReference type="ARBA" id="ARBA00022448"/>
    </source>
</evidence>
<protein>
    <submittedName>
        <fullName evidence="5">ABC transporter ATP-binding protein</fullName>
    </submittedName>
</protein>
<dbReference type="InterPro" id="IPR027417">
    <property type="entry name" value="P-loop_NTPase"/>
</dbReference>
<proteinExistence type="predicted"/>
<dbReference type="InterPro" id="IPR051120">
    <property type="entry name" value="ABC_AA/LPS_Transport"/>
</dbReference>
<dbReference type="PANTHER" id="PTHR45772">
    <property type="entry name" value="CONSERVED COMPONENT OF ABC TRANSPORTER FOR NATURAL AMINO ACIDS-RELATED"/>
    <property type="match status" value="1"/>
</dbReference>
<keyword evidence="3 5" id="KW-0067">ATP-binding</keyword>
<dbReference type="PROSITE" id="PS50893">
    <property type="entry name" value="ABC_TRANSPORTER_2"/>
    <property type="match status" value="1"/>
</dbReference>
<dbReference type="Gene3D" id="3.40.50.300">
    <property type="entry name" value="P-loop containing nucleotide triphosphate hydrolases"/>
    <property type="match status" value="1"/>
</dbReference>
<accession>A0AAN1XXC1</accession>
<reference evidence="5 6" key="1">
    <citation type="journal article" date="2022" name="ISME Commun">
        <title>Vulcanimicrobium alpinus gen. nov. sp. nov., the first cultivated representative of the candidate phylum 'Eremiobacterota', is a metabolically versatile aerobic anoxygenic phototroph.</title>
        <authorList>
            <person name="Yabe S."/>
            <person name="Muto K."/>
            <person name="Abe K."/>
            <person name="Yokota A."/>
            <person name="Staudigel H."/>
            <person name="Tebo B.M."/>
        </authorList>
    </citation>
    <scope>NUCLEOTIDE SEQUENCE [LARGE SCALE GENOMIC DNA]</scope>
    <source>
        <strain evidence="5 6">WC8-2</strain>
    </source>
</reference>